<keyword evidence="5" id="KW-1185">Reference proteome</keyword>
<evidence type="ECO:0000313" key="4">
    <source>
        <dbReference type="EMBL" id="ORC90720.1"/>
    </source>
</evidence>
<feature type="region of interest" description="Disordered" evidence="2">
    <location>
        <begin position="651"/>
        <end position="675"/>
    </location>
</feature>
<protein>
    <recommendedName>
        <fullName evidence="3">Ras-GAP domain-containing protein</fullName>
    </recommendedName>
</protein>
<accession>A0A1X0P2V4</accession>
<comment type="caution">
    <text evidence="4">The sequence shown here is derived from an EMBL/GenBank/DDBJ whole genome shotgun (WGS) entry which is preliminary data.</text>
</comment>
<feature type="coiled-coil region" evidence="1">
    <location>
        <begin position="578"/>
        <end position="612"/>
    </location>
</feature>
<sequence length="675" mass="77154">MNKDNNKKAEQGRAALTLQSTLHDNMGVSQNTSFIRVAQSMWTSYRLSVISTGEIYNKEFQLLPIHIQTVHYSNIIFKQPESLQAEIVVITDVCLFIVNEKKMKRIRLMIPLVLIVYVKEMIETCKNGTTQHSQVIIANRSKNSGKNLECYFFMNCFNAETFIGILKRVYEISTIHLLPVVRNPSDTTERDYPLSMYHQRLRSEKEVRCRTLLTVLKYKTMSFISTLSNVSLMMPENNCQWDFIALMLFSVCRRVGVLRELLKSCLKYEIIRAKSPLRNHNATSICFQQTGGFLRSNSLANKVISIYTYSSASQYAVIVLGNTVKILLDAIKCDLFKPEDTASWSLYVFAKVLQKPHDPFPNEARTLTNLILEIETEDGGNEKSKDFIGDMFFLQFVARVLKDPGRLGVSVEGSLVTQRKNLDRIIRVTECLFNGTRKSFGVSHFFSPSLSGDNDEDAINLMLNSEEIKSFFSRNAAGASSCIDELITASKKSPSSVYAELSDWVEEKDNTAMNVERELEALNDAIGKYAIHLFADRERDLWDILMESEEQEASPMPLKVLNISGEQRITGDANHTEIEQLRVDNAKLHIQLQQLREKAERSEKRELEAINALLQSQKRLDEQNHEMQLLHLRATKGYYIIPPLPHREESEDELSLHLPPDHSNFSTVSKTHALW</sequence>
<dbReference type="PROSITE" id="PS50018">
    <property type="entry name" value="RAS_GTPASE_ACTIV_2"/>
    <property type="match status" value="1"/>
</dbReference>
<dbReference type="InterPro" id="IPR001936">
    <property type="entry name" value="RasGAP_dom"/>
</dbReference>
<dbReference type="OrthoDB" id="10375151at2759"/>
<reference evidence="4 5" key="1">
    <citation type="submission" date="2017-03" db="EMBL/GenBank/DDBJ databases">
        <title>An alternative strategy for trypanosome survival in the mammalian bloodstream revealed through genome and transcriptome analysis of the ubiquitous bovine parasite Trypanosoma (Megatrypanum) theileri.</title>
        <authorList>
            <person name="Kelly S."/>
            <person name="Ivens A."/>
            <person name="Mott A."/>
            <person name="O'Neill E."/>
            <person name="Emms D."/>
            <person name="Macleod O."/>
            <person name="Voorheis P."/>
            <person name="Matthews J."/>
            <person name="Matthews K."/>
            <person name="Carrington M."/>
        </authorList>
    </citation>
    <scope>NUCLEOTIDE SEQUENCE [LARGE SCALE GENOMIC DNA]</scope>
    <source>
        <strain evidence="4">Edinburgh</strain>
    </source>
</reference>
<keyword evidence="1" id="KW-0175">Coiled coil</keyword>
<feature type="compositionally biased region" description="Polar residues" evidence="2">
    <location>
        <begin position="663"/>
        <end position="675"/>
    </location>
</feature>
<name>A0A1X0P2V4_9TRYP</name>
<proteinExistence type="predicted"/>
<evidence type="ECO:0000313" key="5">
    <source>
        <dbReference type="Proteomes" id="UP000192257"/>
    </source>
</evidence>
<evidence type="ECO:0000256" key="2">
    <source>
        <dbReference type="SAM" id="MobiDB-lite"/>
    </source>
</evidence>
<dbReference type="InterPro" id="IPR008936">
    <property type="entry name" value="Rho_GTPase_activation_prot"/>
</dbReference>
<dbReference type="SUPFAM" id="SSF48350">
    <property type="entry name" value="GTPase activation domain, GAP"/>
    <property type="match status" value="1"/>
</dbReference>
<dbReference type="Gene3D" id="1.10.506.10">
    <property type="entry name" value="GTPase Activation - p120gap, domain 1"/>
    <property type="match status" value="1"/>
</dbReference>
<feature type="domain" description="Ras-GAP" evidence="3">
    <location>
        <begin position="240"/>
        <end position="434"/>
    </location>
</feature>
<dbReference type="EMBL" id="NBCO01000007">
    <property type="protein sequence ID" value="ORC90720.1"/>
    <property type="molecule type" value="Genomic_DNA"/>
</dbReference>
<gene>
    <name evidence="4" type="ORF">TM35_000071440</name>
</gene>
<evidence type="ECO:0000259" key="3">
    <source>
        <dbReference type="PROSITE" id="PS50018"/>
    </source>
</evidence>
<dbReference type="VEuPathDB" id="TriTrypDB:TM35_000071440"/>
<dbReference type="Proteomes" id="UP000192257">
    <property type="component" value="Unassembled WGS sequence"/>
</dbReference>
<dbReference type="AlphaFoldDB" id="A0A1X0P2V4"/>
<dbReference type="GeneID" id="39983370"/>
<organism evidence="4 5">
    <name type="scientific">Trypanosoma theileri</name>
    <dbReference type="NCBI Taxonomy" id="67003"/>
    <lineage>
        <taxon>Eukaryota</taxon>
        <taxon>Discoba</taxon>
        <taxon>Euglenozoa</taxon>
        <taxon>Kinetoplastea</taxon>
        <taxon>Metakinetoplastina</taxon>
        <taxon>Trypanosomatida</taxon>
        <taxon>Trypanosomatidae</taxon>
        <taxon>Trypanosoma</taxon>
    </lineage>
</organism>
<dbReference type="RefSeq" id="XP_028884786.1">
    <property type="nucleotide sequence ID" value="XM_029023590.1"/>
</dbReference>
<evidence type="ECO:0000256" key="1">
    <source>
        <dbReference type="SAM" id="Coils"/>
    </source>
</evidence>